<dbReference type="InterPro" id="IPR005797">
    <property type="entry name" value="Cyt_b/b6_N"/>
</dbReference>
<feature type="transmembrane region" description="Helical" evidence="19">
    <location>
        <begin position="366"/>
        <end position="386"/>
    </location>
</feature>
<dbReference type="GO" id="GO:0022904">
    <property type="term" value="P:respiratory electron transport chain"/>
    <property type="evidence" value="ECO:0007669"/>
    <property type="project" value="InterPro"/>
</dbReference>
<dbReference type="PANTHER" id="PTHR19271">
    <property type="entry name" value="CYTOCHROME B"/>
    <property type="match status" value="1"/>
</dbReference>
<dbReference type="EC" id="7.1.1.8" evidence="3"/>
<sequence>MQGSSLARALDDRVGGAGWVKKAMRKIFPDHWTFLLGEIALYAFVVILLTGVFLTLFFKPSMREVVYDGAYVPLRGVMMSEAYASSLEITFEVRGGLLMRQMHHWATLIFLAAIVVHALRNFFTGAFRKPRDLNWLIGVLLFVLVMFNGLFGYSLPDDLLSGAGLRILHGITISIPLVGTYVAMFLFGGEFPGQDVIPRLYSIHVLLIPGILLLLIPLHAVVLTWRQTHTQFRAGGLNERVVRGAPFFPTFLAKTTVFFLWVTGVIALLATVFQINPIWLYGPYVPGHVSAGSQPDWYMGFMEGMLRIMPPWEFTVLGQTVSMSVVIPALVAPGLLFTGLAAYPFLERWVTRDRAVHHLLDRPRDVPVRAGLGVAGVVYYGVLWAAGGNDVIATTFHISLYATTWIFRVLVVVGPVLGFVVTRRICLGLQARDRRTVEHGVETGVIVRGTEGGYTEVERPADEEETAVLVPAARPELPPSDYGDVPPPPRRRLQDALQRSWHR</sequence>
<proteinExistence type="predicted"/>
<evidence type="ECO:0000256" key="17">
    <source>
        <dbReference type="ARBA" id="ARBA00029568"/>
    </source>
</evidence>
<evidence type="ECO:0000256" key="5">
    <source>
        <dbReference type="ARBA" id="ARBA00022448"/>
    </source>
</evidence>
<evidence type="ECO:0000256" key="11">
    <source>
        <dbReference type="ARBA" id="ARBA00022967"/>
    </source>
</evidence>
<feature type="transmembrane region" description="Helical" evidence="19">
    <location>
        <begin position="104"/>
        <end position="123"/>
    </location>
</feature>
<evidence type="ECO:0000256" key="10">
    <source>
        <dbReference type="ARBA" id="ARBA00022723"/>
    </source>
</evidence>
<feature type="transmembrane region" description="Helical" evidence="19">
    <location>
        <begin position="325"/>
        <end position="346"/>
    </location>
</feature>
<name>A0A9X2GTB2_9ACTN</name>
<evidence type="ECO:0000256" key="9">
    <source>
        <dbReference type="ARBA" id="ARBA00022692"/>
    </source>
</evidence>
<keyword evidence="15 19" id="KW-0472">Membrane</keyword>
<evidence type="ECO:0000313" key="21">
    <source>
        <dbReference type="EMBL" id="MCP2360483.1"/>
    </source>
</evidence>
<feature type="domain" description="Cytochrome b/b6 N-terminal region profile" evidence="20">
    <location>
        <begin position="6"/>
        <end position="232"/>
    </location>
</feature>
<dbReference type="FunFam" id="1.20.810.10:FF:000007">
    <property type="entry name" value="Ubiquinol-cytochrome C reductase B subunit"/>
    <property type="match status" value="1"/>
</dbReference>
<keyword evidence="13 19" id="KW-1133">Transmembrane helix</keyword>
<evidence type="ECO:0000256" key="13">
    <source>
        <dbReference type="ARBA" id="ARBA00022989"/>
    </source>
</evidence>
<feature type="transmembrane region" description="Helical" evidence="19">
    <location>
        <begin position="200"/>
        <end position="223"/>
    </location>
</feature>
<dbReference type="PROSITE" id="PS51002">
    <property type="entry name" value="CYTB_NTER"/>
    <property type="match status" value="1"/>
</dbReference>
<keyword evidence="5" id="KW-0813">Transport</keyword>
<evidence type="ECO:0000256" key="1">
    <source>
        <dbReference type="ARBA" id="ARBA00001971"/>
    </source>
</evidence>
<keyword evidence="9 19" id="KW-0812">Transmembrane</keyword>
<dbReference type="SUPFAM" id="SSF81342">
    <property type="entry name" value="Transmembrane di-heme cytochromes"/>
    <property type="match status" value="1"/>
</dbReference>
<evidence type="ECO:0000256" key="18">
    <source>
        <dbReference type="SAM" id="MobiDB-lite"/>
    </source>
</evidence>
<comment type="cofactor">
    <cofactor evidence="1">
        <name>heme</name>
        <dbReference type="ChEBI" id="CHEBI:30413"/>
    </cofactor>
</comment>
<accession>A0A9X2GTB2</accession>
<feature type="transmembrane region" description="Helical" evidence="19">
    <location>
        <begin position="167"/>
        <end position="188"/>
    </location>
</feature>
<evidence type="ECO:0000256" key="3">
    <source>
        <dbReference type="ARBA" id="ARBA00012951"/>
    </source>
</evidence>
<reference evidence="21" key="1">
    <citation type="submission" date="2022-06" db="EMBL/GenBank/DDBJ databases">
        <title>Sequencing the genomes of 1000 actinobacteria strains.</title>
        <authorList>
            <person name="Klenk H.-P."/>
        </authorList>
    </citation>
    <scope>NUCLEOTIDE SEQUENCE</scope>
    <source>
        <strain evidence="21">DSM 46694</strain>
    </source>
</reference>
<evidence type="ECO:0000256" key="19">
    <source>
        <dbReference type="SAM" id="Phobius"/>
    </source>
</evidence>
<dbReference type="InterPro" id="IPR016174">
    <property type="entry name" value="Di-haem_cyt_TM"/>
</dbReference>
<evidence type="ECO:0000256" key="4">
    <source>
        <dbReference type="ARBA" id="ARBA00016116"/>
    </source>
</evidence>
<evidence type="ECO:0000256" key="12">
    <source>
        <dbReference type="ARBA" id="ARBA00022982"/>
    </source>
</evidence>
<feature type="transmembrane region" description="Helical" evidence="19">
    <location>
        <begin position="135"/>
        <end position="155"/>
    </location>
</feature>
<dbReference type="Gene3D" id="1.20.810.10">
    <property type="entry name" value="Cytochrome Bc1 Complex, Chain C"/>
    <property type="match status" value="1"/>
</dbReference>
<feature type="transmembrane region" description="Helical" evidence="19">
    <location>
        <begin position="258"/>
        <end position="280"/>
    </location>
</feature>
<dbReference type="AlphaFoldDB" id="A0A9X2GTB2"/>
<dbReference type="RefSeq" id="WP_253748451.1">
    <property type="nucleotide sequence ID" value="NZ_BAABKA010000108.1"/>
</dbReference>
<evidence type="ECO:0000256" key="15">
    <source>
        <dbReference type="ARBA" id="ARBA00023136"/>
    </source>
</evidence>
<evidence type="ECO:0000256" key="16">
    <source>
        <dbReference type="ARBA" id="ARBA00029351"/>
    </source>
</evidence>
<keyword evidence="12" id="KW-0249">Electron transport</keyword>
<dbReference type="Pfam" id="PF13631">
    <property type="entry name" value="Cytochrom_B_N_2"/>
    <property type="match status" value="1"/>
</dbReference>
<organism evidence="21 22">
    <name type="scientific">Nonomuraea thailandensis</name>
    <dbReference type="NCBI Taxonomy" id="1188745"/>
    <lineage>
        <taxon>Bacteria</taxon>
        <taxon>Bacillati</taxon>
        <taxon>Actinomycetota</taxon>
        <taxon>Actinomycetes</taxon>
        <taxon>Streptosporangiales</taxon>
        <taxon>Streptosporangiaceae</taxon>
        <taxon>Nonomuraea</taxon>
    </lineage>
</organism>
<evidence type="ECO:0000256" key="2">
    <source>
        <dbReference type="ARBA" id="ARBA00004651"/>
    </source>
</evidence>
<dbReference type="SUPFAM" id="SSF81648">
    <property type="entry name" value="a domain/subunit of cytochrome bc1 complex (Ubiquinol-cytochrome c reductase)"/>
    <property type="match status" value="1"/>
</dbReference>
<evidence type="ECO:0000313" key="22">
    <source>
        <dbReference type="Proteomes" id="UP001139648"/>
    </source>
</evidence>
<evidence type="ECO:0000256" key="7">
    <source>
        <dbReference type="ARBA" id="ARBA00022617"/>
    </source>
</evidence>
<dbReference type="PANTHER" id="PTHR19271:SF16">
    <property type="entry name" value="CYTOCHROME B"/>
    <property type="match status" value="1"/>
</dbReference>
<feature type="transmembrane region" description="Helical" evidence="19">
    <location>
        <begin position="39"/>
        <end position="58"/>
    </location>
</feature>
<dbReference type="EMBL" id="JAMZEB010000002">
    <property type="protein sequence ID" value="MCP2360483.1"/>
    <property type="molecule type" value="Genomic_DNA"/>
</dbReference>
<feature type="transmembrane region" description="Helical" evidence="19">
    <location>
        <begin position="398"/>
        <end position="422"/>
    </location>
</feature>
<gene>
    <name evidence="21" type="ORF">HD597_007503</name>
</gene>
<comment type="subcellular location">
    <subcellularLocation>
        <location evidence="2">Cell membrane</location>
        <topology evidence="2">Multi-pass membrane protein</topology>
    </subcellularLocation>
</comment>
<keyword evidence="10" id="KW-0479">Metal-binding</keyword>
<evidence type="ECO:0000259" key="20">
    <source>
        <dbReference type="PROSITE" id="PS51002"/>
    </source>
</evidence>
<evidence type="ECO:0000256" key="8">
    <source>
        <dbReference type="ARBA" id="ARBA00022660"/>
    </source>
</evidence>
<keyword evidence="22" id="KW-1185">Reference proteome</keyword>
<keyword evidence="11" id="KW-1278">Translocase</keyword>
<keyword evidence="7" id="KW-0349">Heme</keyword>
<dbReference type="Proteomes" id="UP001139648">
    <property type="component" value="Unassembled WGS sequence"/>
</dbReference>
<dbReference type="GO" id="GO:0008121">
    <property type="term" value="F:quinol-cytochrome-c reductase activity"/>
    <property type="evidence" value="ECO:0007669"/>
    <property type="project" value="UniProtKB-EC"/>
</dbReference>
<dbReference type="InterPro" id="IPR027387">
    <property type="entry name" value="Cytb/b6-like_sf"/>
</dbReference>
<evidence type="ECO:0000256" key="14">
    <source>
        <dbReference type="ARBA" id="ARBA00023004"/>
    </source>
</evidence>
<dbReference type="GO" id="GO:0016491">
    <property type="term" value="F:oxidoreductase activity"/>
    <property type="evidence" value="ECO:0007669"/>
    <property type="project" value="InterPro"/>
</dbReference>
<dbReference type="InterPro" id="IPR036150">
    <property type="entry name" value="Cyt_b/b6_C_sf"/>
</dbReference>
<evidence type="ECO:0000256" key="6">
    <source>
        <dbReference type="ARBA" id="ARBA00022475"/>
    </source>
</evidence>
<dbReference type="GO" id="GO:0005886">
    <property type="term" value="C:plasma membrane"/>
    <property type="evidence" value="ECO:0007669"/>
    <property type="project" value="UniProtKB-SubCell"/>
</dbReference>
<dbReference type="GO" id="GO:0046872">
    <property type="term" value="F:metal ion binding"/>
    <property type="evidence" value="ECO:0007669"/>
    <property type="project" value="UniProtKB-KW"/>
</dbReference>
<keyword evidence="14" id="KW-0408">Iron</keyword>
<keyword evidence="8" id="KW-0679">Respiratory chain</keyword>
<keyword evidence="6" id="KW-1003">Cell membrane</keyword>
<feature type="region of interest" description="Disordered" evidence="18">
    <location>
        <begin position="470"/>
        <end position="503"/>
    </location>
</feature>
<comment type="catalytic activity">
    <reaction evidence="16">
        <text>a quinol + 2 Fe(III)-[cytochrome c](out) = a quinone + 2 Fe(II)-[cytochrome c](out) + 2 H(+)(out)</text>
        <dbReference type="Rhea" id="RHEA:11484"/>
        <dbReference type="Rhea" id="RHEA-COMP:10350"/>
        <dbReference type="Rhea" id="RHEA-COMP:14399"/>
        <dbReference type="ChEBI" id="CHEBI:15378"/>
        <dbReference type="ChEBI" id="CHEBI:24646"/>
        <dbReference type="ChEBI" id="CHEBI:29033"/>
        <dbReference type="ChEBI" id="CHEBI:29034"/>
        <dbReference type="ChEBI" id="CHEBI:132124"/>
        <dbReference type="EC" id="7.1.1.8"/>
    </reaction>
</comment>
<comment type="caution">
    <text evidence="21">The sequence shown here is derived from an EMBL/GenBank/DDBJ whole genome shotgun (WGS) entry which is preliminary data.</text>
</comment>
<protein>
    <recommendedName>
        <fullName evidence="4">Cytochrome bc1 complex cytochrome b subunit</fullName>
        <ecNumber evidence="3">7.1.1.8</ecNumber>
    </recommendedName>
    <alternativeName>
        <fullName evidence="17">Cytochrome bc1 reductase complex subunit QcrB</fullName>
    </alternativeName>
</protein>